<feature type="chain" id="PRO_5040842418" evidence="2">
    <location>
        <begin position="20"/>
        <end position="246"/>
    </location>
</feature>
<dbReference type="Proteomes" id="UP001143474">
    <property type="component" value="Unassembled WGS sequence"/>
</dbReference>
<feature type="compositionally biased region" description="Low complexity" evidence="1">
    <location>
        <begin position="184"/>
        <end position="198"/>
    </location>
</feature>
<reference evidence="3" key="1">
    <citation type="journal article" date="2014" name="Int. J. Syst. Evol. Microbiol.">
        <title>Complete genome sequence of Corynebacterium casei LMG S-19264T (=DSM 44701T), isolated from a smear-ripened cheese.</title>
        <authorList>
            <consortium name="US DOE Joint Genome Institute (JGI-PGF)"/>
            <person name="Walter F."/>
            <person name="Albersmeier A."/>
            <person name="Kalinowski J."/>
            <person name="Ruckert C."/>
        </authorList>
    </citation>
    <scope>NUCLEOTIDE SEQUENCE</scope>
    <source>
        <strain evidence="3">VKM Ac-2007</strain>
    </source>
</reference>
<dbReference type="EMBL" id="BSEV01000002">
    <property type="protein sequence ID" value="GLK08052.1"/>
    <property type="molecule type" value="Genomic_DNA"/>
</dbReference>
<name>A0A9W6MBH1_9ACTN</name>
<comment type="caution">
    <text evidence="3">The sequence shown here is derived from an EMBL/GenBank/DDBJ whole genome shotgun (WGS) entry which is preliminary data.</text>
</comment>
<evidence type="ECO:0000313" key="3">
    <source>
        <dbReference type="EMBL" id="GLK08052.1"/>
    </source>
</evidence>
<feature type="compositionally biased region" description="Basic and acidic residues" evidence="1">
    <location>
        <begin position="169"/>
        <end position="180"/>
    </location>
</feature>
<keyword evidence="4" id="KW-1185">Reference proteome</keyword>
<feature type="region of interest" description="Disordered" evidence="1">
    <location>
        <begin position="95"/>
        <end position="198"/>
    </location>
</feature>
<evidence type="ECO:0000256" key="2">
    <source>
        <dbReference type="SAM" id="SignalP"/>
    </source>
</evidence>
<dbReference type="RefSeq" id="WP_271216571.1">
    <property type="nucleotide sequence ID" value="NZ_BSEV01000002.1"/>
</dbReference>
<protein>
    <submittedName>
        <fullName evidence="3">Uncharacterized protein</fullName>
    </submittedName>
</protein>
<keyword evidence="2" id="KW-0732">Signal</keyword>
<proteinExistence type="predicted"/>
<evidence type="ECO:0000256" key="1">
    <source>
        <dbReference type="SAM" id="MobiDB-lite"/>
    </source>
</evidence>
<accession>A0A9W6MBH1</accession>
<reference evidence="3" key="2">
    <citation type="submission" date="2023-01" db="EMBL/GenBank/DDBJ databases">
        <authorList>
            <person name="Sun Q."/>
            <person name="Evtushenko L."/>
        </authorList>
    </citation>
    <scope>NUCLEOTIDE SEQUENCE</scope>
    <source>
        <strain evidence="3">VKM Ac-2007</strain>
    </source>
</reference>
<sequence>MRQLGRLAAMTPVAFFALAFMVAASVHSPARVDVAVSPVSCRNGRATVTLSAGPALDRETAFAVHRDGRAVGRGRIGPEGGRTVAVRVRPGGSARISVKVEGQDDTDQTVRSSCERRRSRSESARPHPGKARSSAPQPPGKTRSGDPRPLGKAQPPGNARSLPVSGRPHRTDARLHRTDAQLHPAGARPRPADAGPPGWAVTAGGVTLTGGLIWWYATIWPRRVPSAPINPNRSPYGPRRYPGLRL</sequence>
<dbReference type="AlphaFoldDB" id="A0A9W6MBH1"/>
<feature type="signal peptide" evidence="2">
    <location>
        <begin position="1"/>
        <end position="19"/>
    </location>
</feature>
<gene>
    <name evidence="3" type="ORF">GCM10017600_14570</name>
</gene>
<feature type="compositionally biased region" description="Basic and acidic residues" evidence="1">
    <location>
        <begin position="113"/>
        <end position="125"/>
    </location>
</feature>
<evidence type="ECO:0000313" key="4">
    <source>
        <dbReference type="Proteomes" id="UP001143474"/>
    </source>
</evidence>
<organism evidence="3 4">
    <name type="scientific">Streptosporangium carneum</name>
    <dbReference type="NCBI Taxonomy" id="47481"/>
    <lineage>
        <taxon>Bacteria</taxon>
        <taxon>Bacillati</taxon>
        <taxon>Actinomycetota</taxon>
        <taxon>Actinomycetes</taxon>
        <taxon>Streptosporangiales</taxon>
        <taxon>Streptosporangiaceae</taxon>
        <taxon>Streptosporangium</taxon>
    </lineage>
</organism>
<feature type="region of interest" description="Disordered" evidence="1">
    <location>
        <begin position="226"/>
        <end position="246"/>
    </location>
</feature>